<evidence type="ECO:0000313" key="1">
    <source>
        <dbReference type="EMBL" id="ELY37724.1"/>
    </source>
</evidence>
<dbReference type="PATRIC" id="fig|1114856.3.peg.4031"/>
<dbReference type="EMBL" id="AOHW01000045">
    <property type="protein sequence ID" value="ELY37724.1"/>
    <property type="molecule type" value="Genomic_DNA"/>
</dbReference>
<dbReference type="eggNOG" id="arCOG02751">
    <property type="taxonomic scope" value="Archaea"/>
</dbReference>
<sequence>MDVETLYITDIHSTTCMPSDFRIGLRVARRNANDLRNLATDRGYDDKAFCDSLREHGIAP</sequence>
<keyword evidence="2" id="KW-1185">Reference proteome</keyword>
<dbReference type="Proteomes" id="UP000011599">
    <property type="component" value="Unassembled WGS sequence"/>
</dbReference>
<gene>
    <name evidence="1" type="ORF">C496_19490</name>
</gene>
<dbReference type="AlphaFoldDB" id="L9VKQ0"/>
<name>L9VKQ0_9EURY</name>
<reference evidence="1 2" key="1">
    <citation type="journal article" date="2014" name="PLoS Genet.">
        <title>Phylogenetically driven sequencing of extremely halophilic archaea reveals strategies for static and dynamic osmo-response.</title>
        <authorList>
            <person name="Becker E.A."/>
            <person name="Seitzer P.M."/>
            <person name="Tritt A."/>
            <person name="Larsen D."/>
            <person name="Krusor M."/>
            <person name="Yao A.I."/>
            <person name="Wu D."/>
            <person name="Madern D."/>
            <person name="Eisen J.A."/>
            <person name="Darling A.E."/>
            <person name="Facciotti M.T."/>
        </authorList>
    </citation>
    <scope>NUCLEOTIDE SEQUENCE [LARGE SCALE GENOMIC DNA]</scope>
    <source>
        <strain evidence="1 2">GA33</strain>
    </source>
</reference>
<accession>L9VKQ0</accession>
<comment type="caution">
    <text evidence="1">The sequence shown here is derived from an EMBL/GenBank/DDBJ whole genome shotgun (WGS) entry which is preliminary data.</text>
</comment>
<proteinExistence type="predicted"/>
<organism evidence="1 2">
    <name type="scientific">Natronorubrum tibetense GA33</name>
    <dbReference type="NCBI Taxonomy" id="1114856"/>
    <lineage>
        <taxon>Archaea</taxon>
        <taxon>Methanobacteriati</taxon>
        <taxon>Methanobacteriota</taxon>
        <taxon>Stenosarchaea group</taxon>
        <taxon>Halobacteria</taxon>
        <taxon>Halobacteriales</taxon>
        <taxon>Natrialbaceae</taxon>
        <taxon>Natronorubrum</taxon>
    </lineage>
</organism>
<evidence type="ECO:0000313" key="2">
    <source>
        <dbReference type="Proteomes" id="UP000011599"/>
    </source>
</evidence>
<protein>
    <submittedName>
        <fullName evidence="1">Transposase IS4 family protein</fullName>
    </submittedName>
</protein>